<dbReference type="PROSITE" id="PS51309">
    <property type="entry name" value="PABC"/>
    <property type="match status" value="1"/>
</dbReference>
<feature type="region of interest" description="Disordered" evidence="5">
    <location>
        <begin position="242"/>
        <end position="272"/>
    </location>
</feature>
<comment type="similarity">
    <text evidence="1">Belongs to the polyadenylate-binding protein type-1 family.</text>
</comment>
<feature type="compositionally biased region" description="Low complexity" evidence="5">
    <location>
        <begin position="383"/>
        <end position="397"/>
    </location>
</feature>
<evidence type="ECO:0000256" key="5">
    <source>
        <dbReference type="SAM" id="MobiDB-lite"/>
    </source>
</evidence>
<feature type="region of interest" description="Disordered" evidence="5">
    <location>
        <begin position="503"/>
        <end position="529"/>
    </location>
</feature>
<evidence type="ECO:0000256" key="2">
    <source>
        <dbReference type="ARBA" id="ARBA00022737"/>
    </source>
</evidence>
<accession>A0A1X2HFQ2</accession>
<dbReference type="CDD" id="cd00590">
    <property type="entry name" value="RRM_SF"/>
    <property type="match status" value="1"/>
</dbReference>
<sequence>MPEMFINKPVVKLPKKRQSFLTERPGEQPVFHHPAAELTAATPNEASSSPPPLPAVNGTRHIQPQEGNNSNDYLTSDYLYFDGLFGTQSDSDVMDLIKSCDPVEIRCQRDGSGYIRFPSRVKADRAYTLFNAAYLKNNVRLQLRIHPPDGPPEPEATSGILQITNLPLHATNAFLYDHFRKFGPMNLCKIIMEQGTHFRGTALVQYFRTQDADVAATTMNGKMIHGCVISVFPFVSKKTRPQSVEMEKRASAPVGGGQQQSRQQQTGSAITVTSASPNAVDYTNLYIKNLDLNVKSSDLFSAFRRFGRIISARVMKNTQTRQSKGFGFVSFGKADEAARALQEMNNTYILSKPIIVAFHEPKKPRDGTGNQQQQETARPMVKQQSLPTQPQSLPLIPSSLPLSFPSYHAAQPDYYRHNLPPPPPTRLGRRMTALSMASYDKQRNTSSPGTFSAPLAALGTNGCTPMTTTVPTTAELQPSVTQPQHTSPPAGVLQRVHTYKLTSTGRPTMRRRTSAESMSSVMTETSSGVQKQRMVEAIIACCGTNDMADELADMLLTLKRKERSLCLFNQDFLRAKLQQARTALAICDDDELDVHSREARLSPQNHPAQPAYHHTSPPTPPPSRPKPPVVSEASKVLRSMEGKTVLEKKQALGDKLFPLVKATGVKHANKVTIRLLDTVPLSDLARVMFDDKSALQPKILTAVKELQRISSNSA</sequence>
<feature type="region of interest" description="Disordered" evidence="5">
    <location>
        <begin position="597"/>
        <end position="630"/>
    </location>
</feature>
<keyword evidence="3 4" id="KW-0694">RNA-binding</keyword>
<evidence type="ECO:0000259" key="7">
    <source>
        <dbReference type="PROSITE" id="PS51309"/>
    </source>
</evidence>
<dbReference type="SUPFAM" id="SSF54928">
    <property type="entry name" value="RNA-binding domain, RBD"/>
    <property type="match status" value="3"/>
</dbReference>
<dbReference type="Gene3D" id="3.30.70.330">
    <property type="match status" value="2"/>
</dbReference>
<protein>
    <submittedName>
        <fullName evidence="8">Uncharacterized protein</fullName>
    </submittedName>
</protein>
<name>A0A1X2HFQ2_SYNRA</name>
<feature type="region of interest" description="Disordered" evidence="5">
    <location>
        <begin position="360"/>
        <end position="397"/>
    </location>
</feature>
<feature type="compositionally biased region" description="Low complexity" evidence="5">
    <location>
        <begin position="515"/>
        <end position="527"/>
    </location>
</feature>
<gene>
    <name evidence="8" type="ORF">BCR43DRAFT_490369</name>
</gene>
<dbReference type="Pfam" id="PF00076">
    <property type="entry name" value="RRM_1"/>
    <property type="match status" value="2"/>
</dbReference>
<dbReference type="InterPro" id="IPR000504">
    <property type="entry name" value="RRM_dom"/>
</dbReference>
<evidence type="ECO:0000313" key="8">
    <source>
        <dbReference type="EMBL" id="ORY97793.1"/>
    </source>
</evidence>
<evidence type="ECO:0000313" key="9">
    <source>
        <dbReference type="Proteomes" id="UP000242180"/>
    </source>
</evidence>
<feature type="domain" description="RRM" evidence="6">
    <location>
        <begin position="283"/>
        <end position="361"/>
    </location>
</feature>
<reference evidence="8 9" key="1">
    <citation type="submission" date="2016-07" db="EMBL/GenBank/DDBJ databases">
        <title>Pervasive Adenine N6-methylation of Active Genes in Fungi.</title>
        <authorList>
            <consortium name="DOE Joint Genome Institute"/>
            <person name="Mondo S.J."/>
            <person name="Dannebaum R.O."/>
            <person name="Kuo R.C."/>
            <person name="Labutti K."/>
            <person name="Haridas S."/>
            <person name="Kuo A."/>
            <person name="Salamov A."/>
            <person name="Ahrendt S.R."/>
            <person name="Lipzen A."/>
            <person name="Sullivan W."/>
            <person name="Andreopoulos W.B."/>
            <person name="Clum A."/>
            <person name="Lindquist E."/>
            <person name="Daum C."/>
            <person name="Ramamoorthy G.K."/>
            <person name="Gryganskyi A."/>
            <person name="Culley D."/>
            <person name="Magnuson J.K."/>
            <person name="James T.Y."/>
            <person name="O'Malley M.A."/>
            <person name="Stajich J.E."/>
            <person name="Spatafora J.W."/>
            <person name="Visel A."/>
            <person name="Grigoriev I.V."/>
        </authorList>
    </citation>
    <scope>NUCLEOTIDE SEQUENCE [LARGE SCALE GENOMIC DNA]</scope>
    <source>
        <strain evidence="8 9">NRRL 2496</strain>
    </source>
</reference>
<dbReference type="SMART" id="SM00517">
    <property type="entry name" value="PolyA"/>
    <property type="match status" value="1"/>
</dbReference>
<dbReference type="InterPro" id="IPR002004">
    <property type="entry name" value="PABP_HYD_C"/>
</dbReference>
<dbReference type="Proteomes" id="UP000242180">
    <property type="component" value="Unassembled WGS sequence"/>
</dbReference>
<comment type="caution">
    <text evidence="8">The sequence shown here is derived from an EMBL/GenBank/DDBJ whole genome shotgun (WGS) entry which is preliminary data.</text>
</comment>
<keyword evidence="9" id="KW-1185">Reference proteome</keyword>
<keyword evidence="2" id="KW-0677">Repeat</keyword>
<proteinExistence type="inferred from homology"/>
<feature type="compositionally biased region" description="Pro residues" evidence="5">
    <location>
        <begin position="617"/>
        <end position="628"/>
    </location>
</feature>
<dbReference type="Pfam" id="PF00658">
    <property type="entry name" value="MLLE"/>
    <property type="match status" value="1"/>
</dbReference>
<feature type="region of interest" description="Disordered" evidence="5">
    <location>
        <begin position="42"/>
        <end position="70"/>
    </location>
</feature>
<evidence type="ECO:0000256" key="1">
    <source>
        <dbReference type="ARBA" id="ARBA00008557"/>
    </source>
</evidence>
<dbReference type="InterPro" id="IPR036053">
    <property type="entry name" value="PABP-dom"/>
</dbReference>
<dbReference type="GO" id="GO:0003723">
    <property type="term" value="F:RNA binding"/>
    <property type="evidence" value="ECO:0007669"/>
    <property type="project" value="UniProtKB-UniRule"/>
</dbReference>
<dbReference type="EMBL" id="MCGN01000004">
    <property type="protein sequence ID" value="ORY97793.1"/>
    <property type="molecule type" value="Genomic_DNA"/>
</dbReference>
<feature type="compositionally biased region" description="Polar residues" evidence="5">
    <location>
        <begin position="60"/>
        <end position="70"/>
    </location>
</feature>
<evidence type="ECO:0000259" key="6">
    <source>
        <dbReference type="PROSITE" id="PS50102"/>
    </source>
</evidence>
<dbReference type="OMA" id="NTPIRRI"/>
<dbReference type="PROSITE" id="PS50102">
    <property type="entry name" value="RRM"/>
    <property type="match status" value="2"/>
</dbReference>
<dbReference type="InParanoid" id="A0A1X2HFQ2"/>
<dbReference type="SMART" id="SM00360">
    <property type="entry name" value="RRM"/>
    <property type="match status" value="3"/>
</dbReference>
<feature type="domain" description="PABC" evidence="7">
    <location>
        <begin position="632"/>
        <end position="711"/>
    </location>
</feature>
<evidence type="ECO:0000256" key="3">
    <source>
        <dbReference type="ARBA" id="ARBA00022884"/>
    </source>
</evidence>
<feature type="domain" description="RRM" evidence="6">
    <location>
        <begin position="159"/>
        <end position="231"/>
    </location>
</feature>
<organism evidence="8 9">
    <name type="scientific">Syncephalastrum racemosum</name>
    <name type="common">Filamentous fungus</name>
    <dbReference type="NCBI Taxonomy" id="13706"/>
    <lineage>
        <taxon>Eukaryota</taxon>
        <taxon>Fungi</taxon>
        <taxon>Fungi incertae sedis</taxon>
        <taxon>Mucoromycota</taxon>
        <taxon>Mucoromycotina</taxon>
        <taxon>Mucoromycetes</taxon>
        <taxon>Mucorales</taxon>
        <taxon>Syncephalastraceae</taxon>
        <taxon>Syncephalastrum</taxon>
    </lineage>
</organism>
<dbReference type="Gene3D" id="1.10.1900.10">
    <property type="entry name" value="c-terminal domain of poly(a) binding protein"/>
    <property type="match status" value="1"/>
</dbReference>
<dbReference type="SUPFAM" id="SSF63570">
    <property type="entry name" value="PABC (PABP) domain"/>
    <property type="match status" value="1"/>
</dbReference>
<evidence type="ECO:0000256" key="4">
    <source>
        <dbReference type="PROSITE-ProRule" id="PRU00176"/>
    </source>
</evidence>
<dbReference type="STRING" id="13706.A0A1X2HFQ2"/>
<dbReference type="InterPro" id="IPR035979">
    <property type="entry name" value="RBD_domain_sf"/>
</dbReference>
<dbReference type="PANTHER" id="PTHR24012">
    <property type="entry name" value="RNA BINDING PROTEIN"/>
    <property type="match status" value="1"/>
</dbReference>
<dbReference type="InterPro" id="IPR012677">
    <property type="entry name" value="Nucleotide-bd_a/b_plait_sf"/>
</dbReference>
<dbReference type="OrthoDB" id="6159137at2759"/>
<dbReference type="AlphaFoldDB" id="A0A1X2HFQ2"/>